<feature type="domain" description="Acyl-CoA thioesterase-like C-terminal" evidence="2">
    <location>
        <begin position="154"/>
        <end position="300"/>
    </location>
</feature>
<dbReference type="Pfam" id="PF13622">
    <property type="entry name" value="4HBT_3"/>
    <property type="match status" value="1"/>
</dbReference>
<dbReference type="OrthoDB" id="2532955at2759"/>
<protein>
    <recommendedName>
        <fullName evidence="5">Thioesterase domain-containing protein</fullName>
    </recommendedName>
</protein>
<keyword evidence="4" id="KW-1185">Reference proteome</keyword>
<dbReference type="STRING" id="2512241.A0A553IEZ8"/>
<evidence type="ECO:0000313" key="4">
    <source>
        <dbReference type="Proteomes" id="UP000319160"/>
    </source>
</evidence>
<dbReference type="InterPro" id="IPR042171">
    <property type="entry name" value="Acyl-CoA_hotdog"/>
</dbReference>
<dbReference type="InterPro" id="IPR049449">
    <property type="entry name" value="TesB_ACOT8-like_N"/>
</dbReference>
<feature type="domain" description="Acyl-CoA thioesterase-like N-terminal HotDog" evidence="1">
    <location>
        <begin position="24"/>
        <end position="112"/>
    </location>
</feature>
<organism evidence="3 4">
    <name type="scientific">Xylaria flabelliformis</name>
    <dbReference type="NCBI Taxonomy" id="2512241"/>
    <lineage>
        <taxon>Eukaryota</taxon>
        <taxon>Fungi</taxon>
        <taxon>Dikarya</taxon>
        <taxon>Ascomycota</taxon>
        <taxon>Pezizomycotina</taxon>
        <taxon>Sordariomycetes</taxon>
        <taxon>Xylariomycetidae</taxon>
        <taxon>Xylariales</taxon>
        <taxon>Xylariaceae</taxon>
        <taxon>Xylaria</taxon>
    </lineage>
</organism>
<dbReference type="Proteomes" id="UP000319160">
    <property type="component" value="Unassembled WGS sequence"/>
</dbReference>
<name>A0A553IEZ8_9PEZI</name>
<dbReference type="InterPro" id="IPR029069">
    <property type="entry name" value="HotDog_dom_sf"/>
</dbReference>
<evidence type="ECO:0008006" key="5">
    <source>
        <dbReference type="Google" id="ProtNLM"/>
    </source>
</evidence>
<dbReference type="Gene3D" id="2.40.160.210">
    <property type="entry name" value="Acyl-CoA thioesterase, double hotdog domain"/>
    <property type="match status" value="1"/>
</dbReference>
<dbReference type="PANTHER" id="PTHR38110">
    <property type="entry name" value="CHROMOSOME 23, WHOLE GENOME SHOTGUN SEQUENCE"/>
    <property type="match status" value="1"/>
</dbReference>
<dbReference type="PANTHER" id="PTHR38110:SF1">
    <property type="entry name" value="THIOESTERASE DOMAIN-CONTAINING PROTEIN"/>
    <property type="match status" value="1"/>
</dbReference>
<dbReference type="SUPFAM" id="SSF54637">
    <property type="entry name" value="Thioesterase/thiol ester dehydrase-isomerase"/>
    <property type="match status" value="2"/>
</dbReference>
<sequence length="375" mass="41549">MVPTFAEATAVRATGSHTYTANFPSDWCIGSVTHGGVVAATFLRVAATHFGTTLAKQKQPHTITLHAEFLRRTSAGLATFVVKDMKLGRQTSTIHITLTQDGREEVVAYMTNANIDAEAGFTLQTGWSANPPLPAPPKDFNKLAADGQDADWVALKDLPYPKLRKAVNRVRMHIPRNGQKQPNVIDEWVRLESGERFPMEGLGFVSDMWPQMIEGLVMKQQEMDGEAQNAKKSAGDLPWLWYPTLVLNLDIKKALPPEGVEWLHVRVQSKHIKNGRYDYEVLIFDETGDLVAISNHVAMVVDGSRNTAARRVGRPFPSRVEMNPISDVNKPGALDIMPDKATHEPAAGSRTEVLVKYRARSGLAHEPDTYNGFLY</sequence>
<gene>
    <name evidence="3" type="ORF">FHL15_000125</name>
</gene>
<accession>A0A553IEZ8</accession>
<dbReference type="InterPro" id="IPR049450">
    <property type="entry name" value="ACOT8-like_C"/>
</dbReference>
<dbReference type="InterPro" id="IPR052389">
    <property type="entry name" value="Sec_Metab_Biosynth-Assoc"/>
</dbReference>
<dbReference type="Pfam" id="PF20789">
    <property type="entry name" value="4HBT_3C"/>
    <property type="match status" value="1"/>
</dbReference>
<dbReference type="AlphaFoldDB" id="A0A553IEZ8"/>
<evidence type="ECO:0000313" key="3">
    <source>
        <dbReference type="EMBL" id="TRX98783.1"/>
    </source>
</evidence>
<comment type="caution">
    <text evidence="3">The sequence shown here is derived from an EMBL/GenBank/DDBJ whole genome shotgun (WGS) entry which is preliminary data.</text>
</comment>
<evidence type="ECO:0000259" key="2">
    <source>
        <dbReference type="Pfam" id="PF20789"/>
    </source>
</evidence>
<reference evidence="4" key="1">
    <citation type="submission" date="2019-06" db="EMBL/GenBank/DDBJ databases">
        <title>Draft genome sequence of the griseofulvin-producing fungus Xylaria cubensis strain G536.</title>
        <authorList>
            <person name="Mead M.E."/>
            <person name="Raja H.A."/>
            <person name="Steenwyk J.L."/>
            <person name="Knowles S.L."/>
            <person name="Oberlies N.H."/>
            <person name="Rokas A."/>
        </authorList>
    </citation>
    <scope>NUCLEOTIDE SEQUENCE [LARGE SCALE GENOMIC DNA]</scope>
    <source>
        <strain evidence="4">G536</strain>
    </source>
</reference>
<proteinExistence type="predicted"/>
<dbReference type="EMBL" id="VFLP01000001">
    <property type="protein sequence ID" value="TRX98783.1"/>
    <property type="molecule type" value="Genomic_DNA"/>
</dbReference>
<evidence type="ECO:0000259" key="1">
    <source>
        <dbReference type="Pfam" id="PF13622"/>
    </source>
</evidence>